<gene>
    <name evidence="1" type="ORF">IDM40_09495</name>
</gene>
<reference evidence="1 2" key="1">
    <citation type="submission" date="2020-09" db="EMBL/GenBank/DDBJ databases">
        <title>Diversity and distribution of actinomycetes associated with coral in the coast of Hainan.</title>
        <authorList>
            <person name="Li F."/>
        </authorList>
    </citation>
    <scope>NUCLEOTIDE SEQUENCE [LARGE SCALE GENOMIC DNA]</scope>
    <source>
        <strain evidence="1 2">HNM0947</strain>
    </source>
</reference>
<name>A0ABR9P540_9ACTN</name>
<proteinExistence type="predicted"/>
<evidence type="ECO:0000313" key="1">
    <source>
        <dbReference type="EMBL" id="MBE2998935.1"/>
    </source>
</evidence>
<organism evidence="1 2">
    <name type="scientific">Nocardiopsis coralli</name>
    <dbReference type="NCBI Taxonomy" id="2772213"/>
    <lineage>
        <taxon>Bacteria</taxon>
        <taxon>Bacillati</taxon>
        <taxon>Actinomycetota</taxon>
        <taxon>Actinomycetes</taxon>
        <taxon>Streptosporangiales</taxon>
        <taxon>Nocardiopsidaceae</taxon>
        <taxon>Nocardiopsis</taxon>
    </lineage>
</organism>
<dbReference type="Gene3D" id="2.40.110.10">
    <property type="entry name" value="Butyryl-CoA Dehydrogenase, subunit A, domain 2"/>
    <property type="match status" value="1"/>
</dbReference>
<accession>A0ABR9P540</accession>
<evidence type="ECO:0000313" key="2">
    <source>
        <dbReference type="Proteomes" id="UP000806528"/>
    </source>
</evidence>
<dbReference type="SUPFAM" id="SSF56645">
    <property type="entry name" value="Acyl-CoA dehydrogenase NM domain-like"/>
    <property type="match status" value="1"/>
</dbReference>
<dbReference type="Proteomes" id="UP000806528">
    <property type="component" value="Unassembled WGS sequence"/>
</dbReference>
<protein>
    <submittedName>
        <fullName evidence="1">Acyl-CoA/acyl-ACP dehydrogenase</fullName>
    </submittedName>
</protein>
<comment type="caution">
    <text evidence="1">The sequence shown here is derived from an EMBL/GenBank/DDBJ whole genome shotgun (WGS) entry which is preliminary data.</text>
</comment>
<dbReference type="InterPro" id="IPR046373">
    <property type="entry name" value="Acyl-CoA_Oxase/DH_mid-dom_sf"/>
</dbReference>
<dbReference type="EMBL" id="JADBGI010000007">
    <property type="protein sequence ID" value="MBE2998935.1"/>
    <property type="molecule type" value="Genomic_DNA"/>
</dbReference>
<sequence>MDTLNDSATPTVAHLPERPEVTEDFLASAPGVDTGEQDVRPGLRRLGELGLLDTGLPDDGRGGLLPFLGTVESVARGCLSSAFSLWAQRMGLEYLARAPRSPWVDEQLALLATGERAGAGALAPAMKELSGLGTVPVVARPERGGHRLTGTLPWVSNLFPGAVVALPARVEEPAGEDRRILVAVRVGDDGVRVRDLPRLMALNGTASSSLELDGAWANEEALVSDDLPAFCAGIRTTFLLVQSAFCSGLAVESTEQAAARIHGTTAVFDDDLQVLRDDVASVRARLAEFAQEPPEPAQVTQLRLDAALTAGTAARLESAVRGGASFAAAGHSSRRLRESLFLPIQSPTEGHLRWDLRR</sequence>
<keyword evidence="2" id="KW-1185">Reference proteome</keyword>
<dbReference type="RefSeq" id="WP_193121576.1">
    <property type="nucleotide sequence ID" value="NZ_JADBGI010000007.1"/>
</dbReference>
<dbReference type="InterPro" id="IPR009100">
    <property type="entry name" value="AcylCoA_DH/oxidase_NM_dom_sf"/>
</dbReference>